<reference evidence="2" key="1">
    <citation type="submission" date="2011-08" db="EMBL/GenBank/DDBJ databases">
        <authorList>
            <person name="Rombauts S."/>
        </authorList>
    </citation>
    <scope>NUCLEOTIDE SEQUENCE</scope>
    <source>
        <strain evidence="2">London</strain>
    </source>
</reference>
<accession>T1KEU4</accession>
<proteinExistence type="predicted"/>
<keyword evidence="2" id="KW-1185">Reference proteome</keyword>
<sequence length="33" mass="3869">MVNYAIELRGHNPALYTAATHWLGVSYFHLFLY</sequence>
<dbReference type="EMBL" id="CAEY01000029">
    <property type="status" value="NOT_ANNOTATED_CDS"/>
    <property type="molecule type" value="Genomic_DNA"/>
</dbReference>
<dbReference type="EnsemblMetazoa" id="tetur10g00770.1">
    <property type="protein sequence ID" value="tetur10g00770.1"/>
    <property type="gene ID" value="tetur10g00770"/>
</dbReference>
<name>T1KEU4_TETUR</name>
<organism evidence="1 2">
    <name type="scientific">Tetranychus urticae</name>
    <name type="common">Two-spotted spider mite</name>
    <dbReference type="NCBI Taxonomy" id="32264"/>
    <lineage>
        <taxon>Eukaryota</taxon>
        <taxon>Metazoa</taxon>
        <taxon>Ecdysozoa</taxon>
        <taxon>Arthropoda</taxon>
        <taxon>Chelicerata</taxon>
        <taxon>Arachnida</taxon>
        <taxon>Acari</taxon>
        <taxon>Acariformes</taxon>
        <taxon>Trombidiformes</taxon>
        <taxon>Prostigmata</taxon>
        <taxon>Eleutherengona</taxon>
        <taxon>Raphignathae</taxon>
        <taxon>Tetranychoidea</taxon>
        <taxon>Tetranychidae</taxon>
        <taxon>Tetranychus</taxon>
    </lineage>
</organism>
<reference evidence="1" key="2">
    <citation type="submission" date="2015-06" db="UniProtKB">
        <authorList>
            <consortium name="EnsemblMetazoa"/>
        </authorList>
    </citation>
    <scope>IDENTIFICATION</scope>
</reference>
<protein>
    <submittedName>
        <fullName evidence="1">Uncharacterized protein</fullName>
    </submittedName>
</protein>
<dbReference type="HOGENOM" id="CLU_3385347_0_0_1"/>
<dbReference type="AlphaFoldDB" id="T1KEU4"/>
<evidence type="ECO:0000313" key="1">
    <source>
        <dbReference type="EnsemblMetazoa" id="tetur10g00770.1"/>
    </source>
</evidence>
<dbReference type="Proteomes" id="UP000015104">
    <property type="component" value="Unassembled WGS sequence"/>
</dbReference>
<evidence type="ECO:0000313" key="2">
    <source>
        <dbReference type="Proteomes" id="UP000015104"/>
    </source>
</evidence>